<name>A0ABM8YY61_9PROT</name>
<dbReference type="EMBL" id="OU912926">
    <property type="protein sequence ID" value="CAG9932487.1"/>
    <property type="molecule type" value="Genomic_DNA"/>
</dbReference>
<organism evidence="1 2">
    <name type="scientific">Candidatus Nitrotoga arctica</name>
    <dbReference type="NCBI Taxonomy" id="453162"/>
    <lineage>
        <taxon>Bacteria</taxon>
        <taxon>Pseudomonadati</taxon>
        <taxon>Pseudomonadota</taxon>
        <taxon>Betaproteobacteria</taxon>
        <taxon>Nitrosomonadales</taxon>
        <taxon>Gallionellaceae</taxon>
        <taxon>Candidatus Nitrotoga</taxon>
    </lineage>
</organism>
<protein>
    <submittedName>
        <fullName evidence="1">Uncharacterized protein</fullName>
    </submittedName>
</protein>
<sequence length="44" mass="4742">MRNVPGTSTRELKGEAGIAFDIPIAQKTSPGVKGMLRIEARSWA</sequence>
<gene>
    <name evidence="1" type="ORF">NTG6680_1234</name>
</gene>
<proteinExistence type="predicted"/>
<accession>A0ABM8YY61</accession>
<evidence type="ECO:0000313" key="1">
    <source>
        <dbReference type="EMBL" id="CAG9932487.1"/>
    </source>
</evidence>
<dbReference type="Proteomes" id="UP000839052">
    <property type="component" value="Chromosome"/>
</dbReference>
<evidence type="ECO:0000313" key="2">
    <source>
        <dbReference type="Proteomes" id="UP000839052"/>
    </source>
</evidence>
<reference evidence="1 2" key="1">
    <citation type="submission" date="2021-10" db="EMBL/GenBank/DDBJ databases">
        <authorList>
            <person name="Koch H."/>
        </authorList>
    </citation>
    <scope>NUCLEOTIDE SEQUENCE [LARGE SCALE GENOMIC DNA]</scope>
    <source>
        <strain evidence="1">6680</strain>
    </source>
</reference>
<keyword evidence="2" id="KW-1185">Reference proteome</keyword>